<feature type="transmembrane region" description="Helical" evidence="1">
    <location>
        <begin position="89"/>
        <end position="118"/>
    </location>
</feature>
<dbReference type="OrthoDB" id="1727345at2"/>
<dbReference type="Proteomes" id="UP000441717">
    <property type="component" value="Unassembled WGS sequence"/>
</dbReference>
<comment type="caution">
    <text evidence="2">The sequence shown here is derived from an EMBL/GenBank/DDBJ whole genome shotgun (WGS) entry which is preliminary data.</text>
</comment>
<keyword evidence="1" id="KW-0812">Transmembrane</keyword>
<evidence type="ECO:0000313" key="3">
    <source>
        <dbReference type="Proteomes" id="UP000441717"/>
    </source>
</evidence>
<dbReference type="EMBL" id="WHYR01000028">
    <property type="protein sequence ID" value="MQL52747.1"/>
    <property type="molecule type" value="Genomic_DNA"/>
</dbReference>
<dbReference type="RefSeq" id="WP_152947174.1">
    <property type="nucleotide sequence ID" value="NZ_WHYR01000028.1"/>
</dbReference>
<feature type="transmembrane region" description="Helical" evidence="1">
    <location>
        <begin position="40"/>
        <end position="59"/>
    </location>
</feature>
<keyword evidence="1" id="KW-0472">Membrane</keyword>
<feature type="transmembrane region" description="Helical" evidence="1">
    <location>
        <begin position="139"/>
        <end position="158"/>
    </location>
</feature>
<sequence>MAVSGLTLAVLLFLLLVYLPGNLALLTAGRKQQDRAAPASIFYGAFILATTLGLFWVFALTGRSSILQRFTATLTAITEGSSANGSMDLLAVAAVFAMCYALSCVAGFLELFLITGFYTPPGWARNLFRRGFFGRVVRFAGHLFVVIRGILAGCSSGVRVKPANTILDVFVRFRKAGKRPHLEIALKNGTSIKGECLRFSWNGKESVLSADMDNPCQLEWVALDEAVSIKFLNLALMDAEGKSAEQAERCLEDIRKSRQILNGLAPGYGDEVYGKCGDNALAVRWEKAPEQAQNQGGQAGQGQNG</sequence>
<gene>
    <name evidence="2" type="ORF">GFC01_10825</name>
</gene>
<name>A0A6N7ITF6_9FIRM</name>
<proteinExistence type="predicted"/>
<feature type="transmembrane region" description="Helical" evidence="1">
    <location>
        <begin position="6"/>
        <end position="28"/>
    </location>
</feature>
<protein>
    <submittedName>
        <fullName evidence="2">Uncharacterized protein</fullName>
    </submittedName>
</protein>
<accession>A0A6N7ITF6</accession>
<evidence type="ECO:0000313" key="2">
    <source>
        <dbReference type="EMBL" id="MQL52747.1"/>
    </source>
</evidence>
<organism evidence="2 3">
    <name type="scientific">Desulfofundulus thermobenzoicus</name>
    <dbReference type="NCBI Taxonomy" id="29376"/>
    <lineage>
        <taxon>Bacteria</taxon>
        <taxon>Bacillati</taxon>
        <taxon>Bacillota</taxon>
        <taxon>Clostridia</taxon>
        <taxon>Eubacteriales</taxon>
        <taxon>Peptococcaceae</taxon>
        <taxon>Desulfofundulus</taxon>
    </lineage>
</organism>
<dbReference type="AlphaFoldDB" id="A0A6N7ITF6"/>
<keyword evidence="3" id="KW-1185">Reference proteome</keyword>
<evidence type="ECO:0000256" key="1">
    <source>
        <dbReference type="SAM" id="Phobius"/>
    </source>
</evidence>
<keyword evidence="1" id="KW-1133">Transmembrane helix</keyword>
<reference evidence="2 3" key="1">
    <citation type="submission" date="2019-10" db="EMBL/GenBank/DDBJ databases">
        <title>Comparative genomics of sulfur disproportionating microorganisms.</title>
        <authorList>
            <person name="Ward L.M."/>
            <person name="Bertran E."/>
            <person name="Johnston D."/>
        </authorList>
    </citation>
    <scope>NUCLEOTIDE SEQUENCE [LARGE SCALE GENOMIC DNA]</scope>
    <source>
        <strain evidence="2 3">DSM 14055</strain>
    </source>
</reference>